<dbReference type="OrthoDB" id="839908at2"/>
<accession>A0A0P0CTL4</accession>
<organism evidence="1 2">
    <name type="scientific">Rufibacter tibetensis</name>
    <dbReference type="NCBI Taxonomy" id="512763"/>
    <lineage>
        <taxon>Bacteria</taxon>
        <taxon>Pseudomonadati</taxon>
        <taxon>Bacteroidota</taxon>
        <taxon>Cytophagia</taxon>
        <taxon>Cytophagales</taxon>
        <taxon>Hymenobacteraceae</taxon>
        <taxon>Rufibacter</taxon>
    </lineage>
</organism>
<dbReference type="KEGG" id="rti:DC20_05770"/>
<dbReference type="AlphaFoldDB" id="A0A0P0CTL4"/>
<sequence length="309" mass="35338">MSRKNKATPQPDLEIAFGKALIYLQKATVSFNILSSEDLYYNNRALIEVNGNATFAAFALEFGDVLFLGYNQFKKKALKLSLNERSDYLRASSHYLHELFLEALDKFKHRLSLNLKLEPKTKSLIVPDDYPKITFLDFNEGIDSLSERLKSELGTITTKLETLQKEYSAQEVIDDLKRLNSNEGIRYEHYHTKPDCLNVLLKSLQNHDPPLIDKTLRLPHFRRAFKPGFTLDPIKWHGTAEQLHYFISELESKEVISFNSRKKWSAVAKAFCKPNTDPWPETTLSGNGPPKETSNIDSIIKAIQTCIGL</sequence>
<dbReference type="RefSeq" id="WP_062542955.1">
    <property type="nucleotide sequence ID" value="NZ_CP012643.1"/>
</dbReference>
<dbReference type="EMBL" id="CP012643">
    <property type="protein sequence ID" value="ALI98566.1"/>
    <property type="molecule type" value="Genomic_DNA"/>
</dbReference>
<protein>
    <submittedName>
        <fullName evidence="1">Uncharacterized protein</fullName>
    </submittedName>
</protein>
<gene>
    <name evidence="1" type="ORF">DC20_05770</name>
</gene>
<dbReference type="STRING" id="512763.DC20_05770"/>
<evidence type="ECO:0000313" key="1">
    <source>
        <dbReference type="EMBL" id="ALI98566.1"/>
    </source>
</evidence>
<reference evidence="1 2" key="1">
    <citation type="submission" date="2015-08" db="EMBL/GenBank/DDBJ databases">
        <title>Complete genome sequence of Rufibacter tibetensis strain 1351t, a radiation-resistant bacterium from tibet plateau.</title>
        <authorList>
            <person name="Dai J."/>
        </authorList>
    </citation>
    <scope>NUCLEOTIDE SEQUENCE [LARGE SCALE GENOMIC DNA]</scope>
    <source>
        <strain evidence="1 2">1351</strain>
    </source>
</reference>
<proteinExistence type="predicted"/>
<dbReference type="PATRIC" id="fig|512763.3.peg.1277"/>
<dbReference type="Proteomes" id="UP000061382">
    <property type="component" value="Chromosome"/>
</dbReference>
<keyword evidence="2" id="KW-1185">Reference proteome</keyword>
<evidence type="ECO:0000313" key="2">
    <source>
        <dbReference type="Proteomes" id="UP000061382"/>
    </source>
</evidence>
<name>A0A0P0CTL4_9BACT</name>